<reference evidence="8 9" key="1">
    <citation type="submission" date="2024-11" db="EMBL/GenBank/DDBJ databases">
        <title>Chromosome-level genome assembly of the freshwater bivalve Anodonta woodiana.</title>
        <authorList>
            <person name="Chen X."/>
        </authorList>
    </citation>
    <scope>NUCLEOTIDE SEQUENCE [LARGE SCALE GENOMIC DNA]</scope>
    <source>
        <strain evidence="8">MN2024</strain>
        <tissue evidence="8">Gills</tissue>
    </source>
</reference>
<dbReference type="GO" id="GO:0016020">
    <property type="term" value="C:membrane"/>
    <property type="evidence" value="ECO:0007669"/>
    <property type="project" value="UniProtKB-SubCell"/>
</dbReference>
<evidence type="ECO:0000259" key="7">
    <source>
        <dbReference type="PROSITE" id="PS51064"/>
    </source>
</evidence>
<accession>A0ABD3X942</accession>
<dbReference type="Pfam" id="PF02174">
    <property type="entry name" value="IRS"/>
    <property type="match status" value="1"/>
</dbReference>
<keyword evidence="4" id="KW-0472">Membrane</keyword>
<sequence>MGNMGCYMSRRHLDEASRQIFKVYNVNDLGATLNPGKIEVSETDLILHQKGKEPIHWPLRCLRRYGFDEELFSFESGRRCPTGPGIFAFKCRQAEELFNLVQDAIMRVGQEGHARTNQTIIGSTGRQNSRPTSVAEPVHQNGFLHANGNGHITRSMNEHPYINESMVTESDPNYINTGANIRENNRHDTNGSVITSALIDFLHQPPPSSTSAGTVNYADLDLPKSTENLYVDDQGASAPFVTQRPNPNTLVETEEVFPSADNEEAGQSYADLEVFTDNPVEVTHQPTYINIGKGGTVTIGDVPQEKRCLAVRRLSLDRNYANVSASGSVSSNLSHIPVQNSRSLEQGTLNYIEIDVNRSNDNISGIGGSTISPALVSFSVAPDSPSKRTESYAMIDFNRTVALSNSARTVTDDEGLRKTRHNSTINDV</sequence>
<evidence type="ECO:0000256" key="1">
    <source>
        <dbReference type="ARBA" id="ARBA00004370"/>
    </source>
</evidence>
<keyword evidence="3" id="KW-0519">Myristate</keyword>
<dbReference type="Proteomes" id="UP001634394">
    <property type="component" value="Unassembled WGS sequence"/>
</dbReference>
<dbReference type="InterPro" id="IPR050996">
    <property type="entry name" value="Docking_Protein_DOK"/>
</dbReference>
<feature type="region of interest" description="Disordered" evidence="6">
    <location>
        <begin position="408"/>
        <end position="428"/>
    </location>
</feature>
<organism evidence="8 9">
    <name type="scientific">Sinanodonta woodiana</name>
    <name type="common">Chinese pond mussel</name>
    <name type="synonym">Anodonta woodiana</name>
    <dbReference type="NCBI Taxonomy" id="1069815"/>
    <lineage>
        <taxon>Eukaryota</taxon>
        <taxon>Metazoa</taxon>
        <taxon>Spiralia</taxon>
        <taxon>Lophotrochozoa</taxon>
        <taxon>Mollusca</taxon>
        <taxon>Bivalvia</taxon>
        <taxon>Autobranchia</taxon>
        <taxon>Heteroconchia</taxon>
        <taxon>Palaeoheterodonta</taxon>
        <taxon>Unionida</taxon>
        <taxon>Unionoidea</taxon>
        <taxon>Unionidae</taxon>
        <taxon>Unioninae</taxon>
        <taxon>Sinanodonta</taxon>
    </lineage>
</organism>
<evidence type="ECO:0000256" key="6">
    <source>
        <dbReference type="SAM" id="MobiDB-lite"/>
    </source>
</evidence>
<dbReference type="PANTHER" id="PTHR21258:SF55">
    <property type="entry name" value="FI23523P1"/>
    <property type="match status" value="1"/>
</dbReference>
<dbReference type="InterPro" id="IPR038742">
    <property type="entry name" value="FRS2_PTB"/>
</dbReference>
<gene>
    <name evidence="8" type="ORF">ACJMK2_029091</name>
</gene>
<dbReference type="Gene3D" id="2.30.29.30">
    <property type="entry name" value="Pleckstrin-homology domain (PH domain)/Phosphotyrosine-binding domain (PTB)"/>
    <property type="match status" value="1"/>
</dbReference>
<evidence type="ECO:0000313" key="8">
    <source>
        <dbReference type="EMBL" id="KAL3882784.1"/>
    </source>
</evidence>
<evidence type="ECO:0000256" key="4">
    <source>
        <dbReference type="ARBA" id="ARBA00023136"/>
    </source>
</evidence>
<dbReference type="AlphaFoldDB" id="A0ABD3X942"/>
<keyword evidence="9" id="KW-1185">Reference proteome</keyword>
<evidence type="ECO:0000256" key="3">
    <source>
        <dbReference type="ARBA" id="ARBA00022707"/>
    </source>
</evidence>
<feature type="domain" description="IRS-type PTB" evidence="7">
    <location>
        <begin position="13"/>
        <end position="115"/>
    </location>
</feature>
<protein>
    <recommendedName>
        <fullName evidence="7">IRS-type PTB domain-containing protein</fullName>
    </recommendedName>
</protein>
<dbReference type="PANTHER" id="PTHR21258">
    <property type="entry name" value="DOCKING PROTEIN RELATED"/>
    <property type="match status" value="1"/>
</dbReference>
<dbReference type="PROSITE" id="PS51064">
    <property type="entry name" value="IRS_PTB"/>
    <property type="match status" value="1"/>
</dbReference>
<dbReference type="SUPFAM" id="SSF50729">
    <property type="entry name" value="PH domain-like"/>
    <property type="match status" value="1"/>
</dbReference>
<dbReference type="EMBL" id="JBJQND010000003">
    <property type="protein sequence ID" value="KAL3882784.1"/>
    <property type="molecule type" value="Genomic_DNA"/>
</dbReference>
<keyword evidence="2" id="KW-0597">Phosphoprotein</keyword>
<comment type="subcellular location">
    <subcellularLocation>
        <location evidence="1">Membrane</location>
    </subcellularLocation>
</comment>
<dbReference type="SMART" id="SM00310">
    <property type="entry name" value="PTBI"/>
    <property type="match status" value="1"/>
</dbReference>
<evidence type="ECO:0000313" key="9">
    <source>
        <dbReference type="Proteomes" id="UP001634394"/>
    </source>
</evidence>
<dbReference type="SMART" id="SM01244">
    <property type="entry name" value="IRS"/>
    <property type="match status" value="1"/>
</dbReference>
<name>A0ABD3X942_SINWO</name>
<keyword evidence="5" id="KW-0449">Lipoprotein</keyword>
<evidence type="ECO:0000256" key="2">
    <source>
        <dbReference type="ARBA" id="ARBA00022553"/>
    </source>
</evidence>
<evidence type="ECO:0000256" key="5">
    <source>
        <dbReference type="ARBA" id="ARBA00023288"/>
    </source>
</evidence>
<proteinExistence type="predicted"/>
<dbReference type="InterPro" id="IPR002404">
    <property type="entry name" value="IRS_PTB"/>
</dbReference>
<dbReference type="InterPro" id="IPR011993">
    <property type="entry name" value="PH-like_dom_sf"/>
</dbReference>
<dbReference type="CDD" id="cd01202">
    <property type="entry name" value="PTB_FRS2"/>
    <property type="match status" value="1"/>
</dbReference>
<comment type="caution">
    <text evidence="8">The sequence shown here is derived from an EMBL/GenBank/DDBJ whole genome shotgun (WGS) entry which is preliminary data.</text>
</comment>